<keyword evidence="2" id="KW-0479">Metal-binding</keyword>
<dbReference type="GO" id="GO:0046872">
    <property type="term" value="F:metal ion binding"/>
    <property type="evidence" value="ECO:0007669"/>
    <property type="project" value="UniProtKB-KW"/>
</dbReference>
<sequence length="362" mass="42218">MGAPKYLKRYFKVQKNEMPALFKVTERVPVEFDPGMQLEELRKIHEKEIEEYRKLRENLEIEAAEALAYKDAAERLTFFTESFLEMPKASPSLLDLKVEIVDRMLEKCHCCGWRCEVNRKTGEKGFCRLTDLSNYASEFLHMGEEPELVPSHTIFFTGCTFACVYCQNWDISTCPDSGTRVEPRKLAKLIDLRRMHGARNVNFVTPTPHTHTVLKTIREVSVNTPVIWNSNMYHSREIAEMLEGVVDVYLGDFKYGNNECARRYSKIKNYLEVVQPNFEFAYKTAEVLLRHLVLPGHLECCTKPIAEWVEKNIPQIRFNLMFQYRPCYRAMEYPDLGRHLTPEEEARAIDIVREAGIEDLLI</sequence>
<dbReference type="InterPro" id="IPR013785">
    <property type="entry name" value="Aldolase_TIM"/>
</dbReference>
<feature type="domain" description="Radical SAM core" evidence="6">
    <location>
        <begin position="154"/>
        <end position="308"/>
    </location>
</feature>
<evidence type="ECO:0000256" key="1">
    <source>
        <dbReference type="ARBA" id="ARBA00022691"/>
    </source>
</evidence>
<dbReference type="PANTHER" id="PTHR43075:SF1">
    <property type="entry name" value="FORMATE LYASE ACTIVATING ENZYME, PUTATIVE (AFU_ORTHOLOGUE AFUA_2G15630)-RELATED"/>
    <property type="match status" value="1"/>
</dbReference>
<evidence type="ECO:0000313" key="7">
    <source>
        <dbReference type="EMBL" id="AKB14366.1"/>
    </source>
</evidence>
<proteinExistence type="predicted"/>
<evidence type="ECO:0000256" key="2">
    <source>
        <dbReference type="ARBA" id="ARBA00022723"/>
    </source>
</evidence>
<protein>
    <submittedName>
        <fullName evidence="7">Anaerobic ribonucleoside-triphosphate reductase activating protein</fullName>
    </submittedName>
</protein>
<dbReference type="SFLD" id="SFLDS00029">
    <property type="entry name" value="Radical_SAM"/>
    <property type="match status" value="1"/>
</dbReference>
<dbReference type="PATRIC" id="fig|1434121.4.peg.64"/>
<keyword evidence="4" id="KW-0411">Iron-sulfur</keyword>
<dbReference type="KEGG" id="mthe:MSTHC_0048"/>
<reference evidence="7 8" key="1">
    <citation type="submission" date="2014-07" db="EMBL/GenBank/DDBJ databases">
        <title>Methanogenic archaea and the global carbon cycle.</title>
        <authorList>
            <person name="Henriksen J.R."/>
            <person name="Luke J."/>
            <person name="Reinhart S."/>
            <person name="Benedict M.N."/>
            <person name="Youngblut N.D."/>
            <person name="Metcalf M.E."/>
            <person name="Whitaker R.J."/>
            <person name="Metcalf W.W."/>
        </authorList>
    </citation>
    <scope>NUCLEOTIDE SEQUENCE [LARGE SCALE GENOMIC DNA]</scope>
    <source>
        <strain evidence="7 8">CHTI-55</strain>
    </source>
</reference>
<keyword evidence="3" id="KW-0408">Iron</keyword>
<evidence type="ECO:0000259" key="6">
    <source>
        <dbReference type="Pfam" id="PF04055"/>
    </source>
</evidence>
<dbReference type="Proteomes" id="UP000056925">
    <property type="component" value="Chromosome"/>
</dbReference>
<dbReference type="PANTHER" id="PTHR43075">
    <property type="entry name" value="FORMATE LYASE ACTIVATING ENZYME, PUTATIVE (AFU_ORTHOLOGUE AFUA_2G15630)-RELATED"/>
    <property type="match status" value="1"/>
</dbReference>
<dbReference type="GO" id="GO:0003824">
    <property type="term" value="F:catalytic activity"/>
    <property type="evidence" value="ECO:0007669"/>
    <property type="project" value="InterPro"/>
</dbReference>
<dbReference type="RefSeq" id="WP_048166595.1">
    <property type="nucleotide sequence ID" value="NZ_CP009502.1"/>
</dbReference>
<keyword evidence="5" id="KW-0175">Coiled coil</keyword>
<dbReference type="InterPro" id="IPR040085">
    <property type="entry name" value="MJ0674-like"/>
</dbReference>
<keyword evidence="1" id="KW-0949">S-adenosyl-L-methionine</keyword>
<dbReference type="GO" id="GO:0051536">
    <property type="term" value="F:iron-sulfur cluster binding"/>
    <property type="evidence" value="ECO:0007669"/>
    <property type="project" value="UniProtKB-KW"/>
</dbReference>
<dbReference type="SUPFAM" id="SSF102114">
    <property type="entry name" value="Radical SAM enzymes"/>
    <property type="match status" value="1"/>
</dbReference>
<dbReference type="HOGENOM" id="CLU_062674_0_1_2"/>
<evidence type="ECO:0000256" key="4">
    <source>
        <dbReference type="ARBA" id="ARBA00023014"/>
    </source>
</evidence>
<dbReference type="AlphaFoldDB" id="A0A0E3KZN5"/>
<evidence type="ECO:0000256" key="3">
    <source>
        <dbReference type="ARBA" id="ARBA00023004"/>
    </source>
</evidence>
<dbReference type="Pfam" id="PF04055">
    <property type="entry name" value="Radical_SAM"/>
    <property type="match status" value="1"/>
</dbReference>
<dbReference type="SFLD" id="SFLDG01099">
    <property type="entry name" value="Uncharacterised_Radical_SAM_Su"/>
    <property type="match status" value="1"/>
</dbReference>
<gene>
    <name evidence="7" type="ORF">MSTHC_0048</name>
</gene>
<dbReference type="GeneID" id="41601302"/>
<feature type="coiled-coil region" evidence="5">
    <location>
        <begin position="35"/>
        <end position="76"/>
    </location>
</feature>
<accession>A0A0E3KZN5</accession>
<organism evidence="7 8">
    <name type="scientific">Methanosarcina thermophila CHTI-55</name>
    <dbReference type="NCBI Taxonomy" id="1434121"/>
    <lineage>
        <taxon>Archaea</taxon>
        <taxon>Methanobacteriati</taxon>
        <taxon>Methanobacteriota</taxon>
        <taxon>Stenosarchaea group</taxon>
        <taxon>Methanomicrobia</taxon>
        <taxon>Methanosarcinales</taxon>
        <taxon>Methanosarcinaceae</taxon>
        <taxon>Methanosarcina</taxon>
    </lineage>
</organism>
<dbReference type="Gene3D" id="3.20.20.70">
    <property type="entry name" value="Aldolase class I"/>
    <property type="match status" value="1"/>
</dbReference>
<dbReference type="EMBL" id="CP009502">
    <property type="protein sequence ID" value="AKB14366.1"/>
    <property type="molecule type" value="Genomic_DNA"/>
</dbReference>
<name>A0A0E3KZN5_METTE</name>
<evidence type="ECO:0000256" key="5">
    <source>
        <dbReference type="SAM" id="Coils"/>
    </source>
</evidence>
<dbReference type="InterPro" id="IPR007197">
    <property type="entry name" value="rSAM"/>
</dbReference>
<dbReference type="InterPro" id="IPR058240">
    <property type="entry name" value="rSAM_sf"/>
</dbReference>
<evidence type="ECO:0000313" key="8">
    <source>
        <dbReference type="Proteomes" id="UP000056925"/>
    </source>
</evidence>